<evidence type="ECO:0000256" key="1">
    <source>
        <dbReference type="SAM" id="SignalP"/>
    </source>
</evidence>
<proteinExistence type="predicted"/>
<reference evidence="2" key="1">
    <citation type="submission" date="2019-02" db="EMBL/GenBank/DDBJ databases">
        <title>A novel Candidatus Liberibacter species associated with the New Zealand native fuchsia psyllid, Ctenarytaina fuchsiae.</title>
        <authorList>
            <person name="Thompson S.M."/>
            <person name="Jorgensen N."/>
            <person name="David C."/>
            <person name="Bulman S.R."/>
            <person name="Smith G.R."/>
        </authorList>
    </citation>
    <scope>NUCLEOTIDE SEQUENCE</scope>
    <source>
        <strain evidence="2">Oxford</strain>
    </source>
</reference>
<dbReference type="SUPFAM" id="SSF56935">
    <property type="entry name" value="Porins"/>
    <property type="match status" value="1"/>
</dbReference>
<evidence type="ECO:0000313" key="3">
    <source>
        <dbReference type="Proteomes" id="UP000736856"/>
    </source>
</evidence>
<feature type="chain" id="PRO_5037991398" description="Porin" evidence="1">
    <location>
        <begin position="25"/>
        <end position="317"/>
    </location>
</feature>
<dbReference type="Proteomes" id="UP000736856">
    <property type="component" value="Unassembled WGS sequence"/>
</dbReference>
<organism evidence="2 3">
    <name type="scientific">Candidatus Liberibacter ctenarytainae</name>
    <dbReference type="NCBI Taxonomy" id="2020335"/>
    <lineage>
        <taxon>Bacteria</taxon>
        <taxon>Pseudomonadati</taxon>
        <taxon>Pseudomonadota</taxon>
        <taxon>Alphaproteobacteria</taxon>
        <taxon>Hyphomicrobiales</taxon>
        <taxon>Rhizobiaceae</taxon>
        <taxon>Liberibacter</taxon>
    </lineage>
</organism>
<protein>
    <recommendedName>
        <fullName evidence="4">Porin</fullName>
    </recommendedName>
</protein>
<evidence type="ECO:0008006" key="4">
    <source>
        <dbReference type="Google" id="ProtNLM"/>
    </source>
</evidence>
<gene>
    <name evidence="2" type="ORF">EU981_00240</name>
</gene>
<keyword evidence="1" id="KW-0732">Signal</keyword>
<dbReference type="AlphaFoldDB" id="A0A937ADV0"/>
<name>A0A937ADV0_9HYPH</name>
<feature type="signal peptide" evidence="1">
    <location>
        <begin position="1"/>
        <end position="24"/>
    </location>
</feature>
<evidence type="ECO:0000313" key="2">
    <source>
        <dbReference type="EMBL" id="MBL0848524.1"/>
    </source>
</evidence>
<comment type="caution">
    <text evidence="2">The sequence shown here is derived from an EMBL/GenBank/DDBJ whole genome shotgun (WGS) entry which is preliminary data.</text>
</comment>
<sequence>MKFKIIFLGSAALMAIVSYSESVAAVSKSRDANKQQNHFQEFISNMKSGGNIKVEPSYVHSPRGNSERYSYPMSVDVFVNSTIKTALGPLKGSVALQSGSPNLAIGEAFVSLHDIKVGYYTPWGLKDSPLVNGASQMNSISFQHAFGRAAIGVSADQFSGKGDNKEYGIGYKISPIIGNIRPVVTGGYEISSRNMVVRATHATRFRGIAYDFGAIWSSGRNHYYDKSKYSIVASGTKIISDKVILVLNGQYLQNLKSKTDTYDDSHSFGIAVGGTLAYKLAKNIQASITVQHQHNYFPKKTDVQHNTQVVIGLKHSF</sequence>
<dbReference type="EMBL" id="SEOL01000001">
    <property type="protein sequence ID" value="MBL0848524.1"/>
    <property type="molecule type" value="Genomic_DNA"/>
</dbReference>
<accession>A0A937ADV0</accession>